<dbReference type="CDD" id="cd08276">
    <property type="entry name" value="MDR7"/>
    <property type="match status" value="1"/>
</dbReference>
<dbReference type="InterPro" id="IPR011032">
    <property type="entry name" value="GroES-like_sf"/>
</dbReference>
<proteinExistence type="predicted"/>
<dbReference type="RefSeq" id="WP_190860808.1">
    <property type="nucleotide sequence ID" value="NZ_JACXIY010000013.1"/>
</dbReference>
<dbReference type="InterPro" id="IPR020843">
    <property type="entry name" value="ER"/>
</dbReference>
<accession>A0A927CLZ5</accession>
<name>A0A927CLZ5_9BACL</name>
<dbReference type="Proteomes" id="UP000632125">
    <property type="component" value="Unassembled WGS sequence"/>
</dbReference>
<dbReference type="Pfam" id="PF00107">
    <property type="entry name" value="ADH_zinc_N"/>
    <property type="match status" value="1"/>
</dbReference>
<dbReference type="SMART" id="SM00829">
    <property type="entry name" value="PKS_ER"/>
    <property type="match status" value="1"/>
</dbReference>
<dbReference type="PANTHER" id="PTHR45033:SF2">
    <property type="entry name" value="ZINC-TYPE ALCOHOL DEHYDROGENASE-LIKE PROTEIN C1773.06C"/>
    <property type="match status" value="1"/>
</dbReference>
<evidence type="ECO:0000313" key="3">
    <source>
        <dbReference type="Proteomes" id="UP000632125"/>
    </source>
</evidence>
<evidence type="ECO:0000259" key="1">
    <source>
        <dbReference type="SMART" id="SM00829"/>
    </source>
</evidence>
<dbReference type="AlphaFoldDB" id="A0A927CLZ5"/>
<comment type="caution">
    <text evidence="2">The sequence shown here is derived from an EMBL/GenBank/DDBJ whole genome shotgun (WGS) entry which is preliminary data.</text>
</comment>
<dbReference type="InterPro" id="IPR052711">
    <property type="entry name" value="Zinc_ADH-like"/>
</dbReference>
<dbReference type="Pfam" id="PF08240">
    <property type="entry name" value="ADH_N"/>
    <property type="match status" value="1"/>
</dbReference>
<dbReference type="SUPFAM" id="SSF51735">
    <property type="entry name" value="NAD(P)-binding Rossmann-fold domains"/>
    <property type="match status" value="1"/>
</dbReference>
<dbReference type="Gene3D" id="3.40.50.720">
    <property type="entry name" value="NAD(P)-binding Rossmann-like Domain"/>
    <property type="match status" value="1"/>
</dbReference>
<keyword evidence="3" id="KW-1185">Reference proteome</keyword>
<dbReference type="SUPFAM" id="SSF50129">
    <property type="entry name" value="GroES-like"/>
    <property type="match status" value="1"/>
</dbReference>
<protein>
    <submittedName>
        <fullName evidence="2">NAD(P)-dependent alcohol dehydrogenase</fullName>
    </submittedName>
</protein>
<organism evidence="2 3">
    <name type="scientific">Paenibacillus arenilitoris</name>
    <dbReference type="NCBI Taxonomy" id="2772299"/>
    <lineage>
        <taxon>Bacteria</taxon>
        <taxon>Bacillati</taxon>
        <taxon>Bacillota</taxon>
        <taxon>Bacilli</taxon>
        <taxon>Bacillales</taxon>
        <taxon>Paenibacillaceae</taxon>
        <taxon>Paenibacillus</taxon>
    </lineage>
</organism>
<dbReference type="PANTHER" id="PTHR45033">
    <property type="match status" value="1"/>
</dbReference>
<dbReference type="EMBL" id="JACXIY010000013">
    <property type="protein sequence ID" value="MBD2869033.1"/>
    <property type="molecule type" value="Genomic_DNA"/>
</dbReference>
<dbReference type="InterPro" id="IPR013149">
    <property type="entry name" value="ADH-like_C"/>
</dbReference>
<gene>
    <name evidence="2" type="ORF">IDH41_10620</name>
</gene>
<evidence type="ECO:0000313" key="2">
    <source>
        <dbReference type="EMBL" id="MBD2869033.1"/>
    </source>
</evidence>
<dbReference type="GO" id="GO:0016491">
    <property type="term" value="F:oxidoreductase activity"/>
    <property type="evidence" value="ECO:0007669"/>
    <property type="project" value="InterPro"/>
</dbReference>
<dbReference type="Gene3D" id="3.90.180.10">
    <property type="entry name" value="Medium-chain alcohol dehydrogenases, catalytic domain"/>
    <property type="match status" value="1"/>
</dbReference>
<dbReference type="InterPro" id="IPR036291">
    <property type="entry name" value="NAD(P)-bd_dom_sf"/>
</dbReference>
<reference evidence="2" key="1">
    <citation type="submission" date="2020-09" db="EMBL/GenBank/DDBJ databases">
        <title>A novel bacterium of genus Paenibacillus, isolated from South China Sea.</title>
        <authorList>
            <person name="Huang H."/>
            <person name="Mo K."/>
            <person name="Hu Y."/>
        </authorList>
    </citation>
    <scope>NUCLEOTIDE SEQUENCE</scope>
    <source>
        <strain evidence="2">IB182493</strain>
    </source>
</reference>
<dbReference type="InterPro" id="IPR013154">
    <property type="entry name" value="ADH-like_N"/>
</dbReference>
<feature type="domain" description="Enoyl reductase (ER)" evidence="1">
    <location>
        <begin position="10"/>
        <end position="335"/>
    </location>
</feature>
<sequence>MKAYEIQGELRLDQVALTERPTPVPGPNQVLVRIRAVSLNARDLGVIGGFYAPDLPLPFVPASDGVGEVVETGDRVSRFRIGERVSGIFAQQWLSGEPLPAYSSSTLGSPLPGVLAEYAVFDEDGLVAVPAYLSDAEAAALPCAGVTAWHAIVSEGAVKAGDTVVVQGTGGVSLFALQFAKLHGAVVIVTSSSDAKLERAIALGADYGINYRDQPDWSQAVLARTDGRGADHVLDLGGASTLNQSIAAVRFGGRVSVVGILSGMQANAVHLIAIIQKKIRLQGINVGSREMFEAMNRALAASGLKPVIDREFPFEQAVDALRYLEKGAHFGKIVITVP</sequence>